<dbReference type="Proteomes" id="UP000002014">
    <property type="component" value="Chromosome"/>
</dbReference>
<dbReference type="Pfam" id="PF00224">
    <property type="entry name" value="PK"/>
    <property type="match status" value="1"/>
</dbReference>
<keyword evidence="12 15" id="KW-0670">Pyruvate</keyword>
<accession>A8G605</accession>
<dbReference type="Gene3D" id="3.20.20.60">
    <property type="entry name" value="Phosphoenolpyruvate-binding domains"/>
    <property type="match status" value="1"/>
</dbReference>
<dbReference type="InterPro" id="IPR040442">
    <property type="entry name" value="Pyrv_kinase-like_dom_sf"/>
</dbReference>
<dbReference type="UniPathway" id="UPA00109">
    <property type="reaction ID" value="UER00188"/>
</dbReference>
<protein>
    <recommendedName>
        <fullName evidence="4 13">Pyruvate kinase</fullName>
        <ecNumber evidence="4 13">2.7.1.40</ecNumber>
    </recommendedName>
</protein>
<dbReference type="EMBL" id="CP000825">
    <property type="protein sequence ID" value="ABV51036.1"/>
    <property type="molecule type" value="Genomic_DNA"/>
</dbReference>
<dbReference type="KEGG" id="pmh:P9215_14231"/>
<dbReference type="GO" id="GO:0005524">
    <property type="term" value="F:ATP binding"/>
    <property type="evidence" value="ECO:0007669"/>
    <property type="project" value="UniProtKB-KW"/>
</dbReference>
<organism evidence="15 16">
    <name type="scientific">Prochlorococcus marinus (strain MIT 9215)</name>
    <dbReference type="NCBI Taxonomy" id="93060"/>
    <lineage>
        <taxon>Bacteria</taxon>
        <taxon>Bacillati</taxon>
        <taxon>Cyanobacteriota</taxon>
        <taxon>Cyanophyceae</taxon>
        <taxon>Synechococcales</taxon>
        <taxon>Prochlorococcaceae</taxon>
        <taxon>Prochlorococcus</taxon>
    </lineage>
</organism>
<dbReference type="PRINTS" id="PR01050">
    <property type="entry name" value="PYRUVTKNASE"/>
</dbReference>
<dbReference type="InterPro" id="IPR015813">
    <property type="entry name" value="Pyrv/PenolPyrv_kinase-like_dom"/>
</dbReference>
<evidence type="ECO:0000256" key="12">
    <source>
        <dbReference type="ARBA" id="ARBA00023317"/>
    </source>
</evidence>
<gene>
    <name evidence="15" type="ordered locus">P9215_14231</name>
</gene>
<proteinExistence type="inferred from homology"/>
<comment type="pathway">
    <text evidence="2 13">Carbohydrate degradation; glycolysis; pyruvate from D-glyceraldehyde 3-phosphate: step 5/5.</text>
</comment>
<reference evidence="15 16" key="1">
    <citation type="journal article" date="2007" name="PLoS Genet.">
        <title>Patterns and implications of gene gain and loss in the evolution of Prochlorococcus.</title>
        <authorList>
            <person name="Kettler G.C."/>
            <person name="Martiny A.C."/>
            <person name="Huang K."/>
            <person name="Zucker J."/>
            <person name="Coleman M.L."/>
            <person name="Rodrigue S."/>
            <person name="Chen F."/>
            <person name="Lapidus A."/>
            <person name="Ferriera S."/>
            <person name="Johnson J."/>
            <person name="Steglich C."/>
            <person name="Church G.M."/>
            <person name="Richardson P."/>
            <person name="Chisholm S.W."/>
        </authorList>
    </citation>
    <scope>NUCLEOTIDE SEQUENCE [LARGE SCALE GENOMIC DNA]</scope>
    <source>
        <strain evidence="15 16">MIT 9215</strain>
    </source>
</reference>
<dbReference type="InterPro" id="IPR015793">
    <property type="entry name" value="Pyrv_Knase_brl"/>
</dbReference>
<keyword evidence="5 13" id="KW-0808">Transferase</keyword>
<keyword evidence="9" id="KW-0067">ATP-binding</keyword>
<evidence type="ECO:0000313" key="15">
    <source>
        <dbReference type="EMBL" id="ABV51036.1"/>
    </source>
</evidence>
<dbReference type="AlphaFoldDB" id="A8G605"/>
<evidence type="ECO:0000256" key="8">
    <source>
        <dbReference type="ARBA" id="ARBA00022777"/>
    </source>
</evidence>
<dbReference type="GO" id="GO:0030955">
    <property type="term" value="F:potassium ion binding"/>
    <property type="evidence" value="ECO:0007669"/>
    <property type="project" value="InterPro"/>
</dbReference>
<dbReference type="OrthoDB" id="9812123at2"/>
<dbReference type="SUPFAM" id="SSF50800">
    <property type="entry name" value="PK beta-barrel domain-like"/>
    <property type="match status" value="1"/>
</dbReference>
<evidence type="ECO:0000256" key="11">
    <source>
        <dbReference type="ARBA" id="ARBA00023152"/>
    </source>
</evidence>
<sequence length="355" mass="39910">MAYPKIICTIGPSSDSKENLLNLKNCGVHVARVNLSHATIDDLQRYIEITKSIDLELGIDTEGAQIRTKISNCEKISIYKNNNLKIYREFESNSTVPNISLSPKILFSLIKKGSLLRLDFNGALVKVIEIKENFIECECINEGIVGNNKGVDVLDQLIELPDFSEKDIKALELARSLGIKEIFISFCKSKQAIQRVKSIIPDSIVTSKIESKYSIHNLIEICEYSDAILIDRGDLTREINIMDIPFAQRGIIKVAKENNVPCYVATNVLESLIEGNLPTRAELNDIVSTIEMGAGGIVLAAETAIGKKPILCAEIVKELIHRYNLHKNQLLFADLERNEINDKEMKLWLNRHNKY</sequence>
<keyword evidence="8 13" id="KW-0418">Kinase</keyword>
<dbReference type="GO" id="GO:0000287">
    <property type="term" value="F:magnesium ion binding"/>
    <property type="evidence" value="ECO:0007669"/>
    <property type="project" value="InterPro"/>
</dbReference>
<evidence type="ECO:0000256" key="3">
    <source>
        <dbReference type="ARBA" id="ARBA00008663"/>
    </source>
</evidence>
<evidence type="ECO:0000256" key="4">
    <source>
        <dbReference type="ARBA" id="ARBA00012142"/>
    </source>
</evidence>
<dbReference type="GO" id="GO:0004743">
    <property type="term" value="F:pyruvate kinase activity"/>
    <property type="evidence" value="ECO:0007669"/>
    <property type="project" value="UniProtKB-EC"/>
</dbReference>
<evidence type="ECO:0000256" key="10">
    <source>
        <dbReference type="ARBA" id="ARBA00022842"/>
    </source>
</evidence>
<dbReference type="InterPro" id="IPR015806">
    <property type="entry name" value="Pyrv_Knase_insert_dom_sf"/>
</dbReference>
<dbReference type="Gene3D" id="2.40.33.10">
    <property type="entry name" value="PK beta-barrel domain-like"/>
    <property type="match status" value="1"/>
</dbReference>
<dbReference type="HOGENOM" id="CLU_015439_1_1_3"/>
<keyword evidence="11 13" id="KW-0324">Glycolysis</keyword>
<dbReference type="InterPro" id="IPR001697">
    <property type="entry name" value="Pyr_Knase"/>
</dbReference>
<dbReference type="PANTHER" id="PTHR11817">
    <property type="entry name" value="PYRUVATE KINASE"/>
    <property type="match status" value="1"/>
</dbReference>
<evidence type="ECO:0000256" key="9">
    <source>
        <dbReference type="ARBA" id="ARBA00022840"/>
    </source>
</evidence>
<comment type="cofactor">
    <cofactor evidence="1">
        <name>K(+)</name>
        <dbReference type="ChEBI" id="CHEBI:29103"/>
    </cofactor>
</comment>
<keyword evidence="10 13" id="KW-0460">Magnesium</keyword>
<evidence type="ECO:0000256" key="1">
    <source>
        <dbReference type="ARBA" id="ARBA00001958"/>
    </source>
</evidence>
<dbReference type="EC" id="2.7.1.40" evidence="4 13"/>
<dbReference type="SUPFAM" id="SSF51621">
    <property type="entry name" value="Phosphoenolpyruvate/pyruvate domain"/>
    <property type="match status" value="1"/>
</dbReference>
<evidence type="ECO:0000256" key="6">
    <source>
        <dbReference type="ARBA" id="ARBA00022723"/>
    </source>
</evidence>
<evidence type="ECO:0000256" key="2">
    <source>
        <dbReference type="ARBA" id="ARBA00004997"/>
    </source>
</evidence>
<evidence type="ECO:0000256" key="13">
    <source>
        <dbReference type="RuleBase" id="RU000504"/>
    </source>
</evidence>
<evidence type="ECO:0000259" key="14">
    <source>
        <dbReference type="Pfam" id="PF00224"/>
    </source>
</evidence>
<keyword evidence="7" id="KW-0547">Nucleotide-binding</keyword>
<comment type="similarity">
    <text evidence="3 13">Belongs to the pyruvate kinase family.</text>
</comment>
<evidence type="ECO:0000256" key="7">
    <source>
        <dbReference type="ARBA" id="ARBA00022741"/>
    </source>
</evidence>
<comment type="catalytic activity">
    <reaction evidence="13">
        <text>pyruvate + ATP = phosphoenolpyruvate + ADP + H(+)</text>
        <dbReference type="Rhea" id="RHEA:18157"/>
        <dbReference type="ChEBI" id="CHEBI:15361"/>
        <dbReference type="ChEBI" id="CHEBI:15378"/>
        <dbReference type="ChEBI" id="CHEBI:30616"/>
        <dbReference type="ChEBI" id="CHEBI:58702"/>
        <dbReference type="ChEBI" id="CHEBI:456216"/>
        <dbReference type="EC" id="2.7.1.40"/>
    </reaction>
</comment>
<dbReference type="STRING" id="93060.P9215_14231"/>
<dbReference type="GO" id="GO:0016301">
    <property type="term" value="F:kinase activity"/>
    <property type="evidence" value="ECO:0007669"/>
    <property type="project" value="UniProtKB-KW"/>
</dbReference>
<dbReference type="eggNOG" id="COG0469">
    <property type="taxonomic scope" value="Bacteria"/>
</dbReference>
<keyword evidence="6" id="KW-0479">Metal-binding</keyword>
<feature type="domain" description="Pyruvate kinase barrel" evidence="14">
    <location>
        <begin position="5"/>
        <end position="310"/>
    </location>
</feature>
<name>A8G605_PROM2</name>
<dbReference type="InterPro" id="IPR011037">
    <property type="entry name" value="Pyrv_Knase-like_insert_dom_sf"/>
</dbReference>
<dbReference type="RefSeq" id="WP_012008084.1">
    <property type="nucleotide sequence ID" value="NC_009840.1"/>
</dbReference>
<evidence type="ECO:0000256" key="5">
    <source>
        <dbReference type="ARBA" id="ARBA00022679"/>
    </source>
</evidence>
<evidence type="ECO:0000313" key="16">
    <source>
        <dbReference type="Proteomes" id="UP000002014"/>
    </source>
</evidence>